<keyword evidence="10 18" id="KW-0547">Nucleotide-binding</keyword>
<dbReference type="PROSITE" id="PS00888">
    <property type="entry name" value="CNMP_BINDING_1"/>
    <property type="match status" value="1"/>
</dbReference>
<keyword evidence="5" id="KW-0963">Cytoplasm</keyword>
<dbReference type="PROSITE" id="PS00108">
    <property type="entry name" value="PROTEIN_KINASE_ST"/>
    <property type="match status" value="1"/>
</dbReference>
<evidence type="ECO:0000256" key="18">
    <source>
        <dbReference type="PROSITE-ProRule" id="PRU10141"/>
    </source>
</evidence>
<dbReference type="InterPro" id="IPR000719">
    <property type="entry name" value="Prot_kinase_dom"/>
</dbReference>
<evidence type="ECO:0000256" key="7">
    <source>
        <dbReference type="ARBA" id="ARBA00022535"/>
    </source>
</evidence>
<dbReference type="PROSITE" id="PS50042">
    <property type="entry name" value="CNMP_BINDING_3"/>
    <property type="match status" value="3"/>
</dbReference>
<feature type="domain" description="Cyclic nucleotide-binding" evidence="21">
    <location>
        <begin position="108"/>
        <end position="206"/>
    </location>
</feature>
<dbReference type="InterPro" id="IPR000595">
    <property type="entry name" value="cNMP-bd_dom"/>
</dbReference>
<dbReference type="Pfam" id="PF00069">
    <property type="entry name" value="Pkinase"/>
    <property type="match status" value="1"/>
</dbReference>
<comment type="subcellular location">
    <subcellularLocation>
        <location evidence="2">Endomembrane system</location>
    </subcellularLocation>
</comment>
<comment type="catalytic activity">
    <reaction evidence="17">
        <text>L-seryl-[protein] + ATP = O-phospho-L-seryl-[protein] + ADP + H(+)</text>
        <dbReference type="Rhea" id="RHEA:17989"/>
        <dbReference type="Rhea" id="RHEA-COMP:9863"/>
        <dbReference type="Rhea" id="RHEA-COMP:11604"/>
        <dbReference type="ChEBI" id="CHEBI:15378"/>
        <dbReference type="ChEBI" id="CHEBI:29999"/>
        <dbReference type="ChEBI" id="CHEBI:30616"/>
        <dbReference type="ChEBI" id="CHEBI:83421"/>
        <dbReference type="ChEBI" id="CHEBI:456216"/>
        <dbReference type="EC" id="2.7.11.12"/>
    </reaction>
</comment>
<dbReference type="GO" id="GO:0004692">
    <property type="term" value="F:cGMP-dependent protein kinase activity"/>
    <property type="evidence" value="ECO:0007669"/>
    <property type="project" value="UniProtKB-EC"/>
</dbReference>
<gene>
    <name evidence="23" type="ORF">PPRIM_AZ9-3.1.T0040366</name>
</gene>
<evidence type="ECO:0000256" key="13">
    <source>
        <dbReference type="ARBA" id="ARBA00022992"/>
    </source>
</evidence>
<dbReference type="CDD" id="cd00038">
    <property type="entry name" value="CAP_ED"/>
    <property type="match status" value="3"/>
</dbReference>
<evidence type="ECO:0000256" key="12">
    <source>
        <dbReference type="ARBA" id="ARBA00022840"/>
    </source>
</evidence>
<evidence type="ECO:0000259" key="20">
    <source>
        <dbReference type="PROSITE" id="PS50011"/>
    </source>
</evidence>
<evidence type="ECO:0000256" key="11">
    <source>
        <dbReference type="ARBA" id="ARBA00022777"/>
    </source>
</evidence>
<evidence type="ECO:0000256" key="9">
    <source>
        <dbReference type="ARBA" id="ARBA00022723"/>
    </source>
</evidence>
<dbReference type="InterPro" id="IPR017441">
    <property type="entry name" value="Protein_kinase_ATP_BS"/>
</dbReference>
<dbReference type="GO" id="GO:0030553">
    <property type="term" value="F:cGMP binding"/>
    <property type="evidence" value="ECO:0007669"/>
    <property type="project" value="UniProtKB-KW"/>
</dbReference>
<comment type="catalytic activity">
    <reaction evidence="16">
        <text>L-threonyl-[protein] + ATP = O-phospho-L-threonyl-[protein] + ADP + H(+)</text>
        <dbReference type="Rhea" id="RHEA:46608"/>
        <dbReference type="Rhea" id="RHEA-COMP:11060"/>
        <dbReference type="Rhea" id="RHEA-COMP:11605"/>
        <dbReference type="ChEBI" id="CHEBI:15378"/>
        <dbReference type="ChEBI" id="CHEBI:30013"/>
        <dbReference type="ChEBI" id="CHEBI:30616"/>
        <dbReference type="ChEBI" id="CHEBI:61977"/>
        <dbReference type="ChEBI" id="CHEBI:456216"/>
        <dbReference type="EC" id="2.7.11.12"/>
    </reaction>
</comment>
<name>A0A8S1JLZ5_PARPR</name>
<keyword evidence="9" id="KW-0479">Metal-binding</keyword>
<evidence type="ECO:0000256" key="17">
    <source>
        <dbReference type="ARBA" id="ARBA00047462"/>
    </source>
</evidence>
<dbReference type="AlphaFoldDB" id="A0A8S1JLZ5"/>
<accession>A0A8S1JLZ5</accession>
<keyword evidence="11" id="KW-0418">Kinase</keyword>
<dbReference type="PROSITE" id="PS51285">
    <property type="entry name" value="AGC_KINASE_CTER"/>
    <property type="match status" value="1"/>
</dbReference>
<evidence type="ECO:0000256" key="6">
    <source>
        <dbReference type="ARBA" id="ARBA00022527"/>
    </source>
</evidence>
<feature type="domain" description="AGC-kinase C-terminal" evidence="22">
    <location>
        <begin position="737"/>
        <end position="805"/>
    </location>
</feature>
<feature type="binding site" evidence="18">
    <location>
        <position position="507"/>
    </location>
    <ligand>
        <name>ATP</name>
        <dbReference type="ChEBI" id="CHEBI:30616"/>
    </ligand>
</feature>
<evidence type="ECO:0000256" key="2">
    <source>
        <dbReference type="ARBA" id="ARBA00004308"/>
    </source>
</evidence>
<dbReference type="PANTHER" id="PTHR24353">
    <property type="entry name" value="CYCLIC NUCLEOTIDE-DEPENDENT PROTEIN KINASE"/>
    <property type="match status" value="1"/>
</dbReference>
<evidence type="ECO:0000256" key="14">
    <source>
        <dbReference type="ARBA" id="ARBA00023136"/>
    </source>
</evidence>
<evidence type="ECO:0000259" key="22">
    <source>
        <dbReference type="PROSITE" id="PS51285"/>
    </source>
</evidence>
<proteinExistence type="inferred from homology"/>
<feature type="coiled-coil region" evidence="19">
    <location>
        <begin position="54"/>
        <end position="97"/>
    </location>
</feature>
<organism evidence="23 24">
    <name type="scientific">Paramecium primaurelia</name>
    <dbReference type="NCBI Taxonomy" id="5886"/>
    <lineage>
        <taxon>Eukaryota</taxon>
        <taxon>Sar</taxon>
        <taxon>Alveolata</taxon>
        <taxon>Ciliophora</taxon>
        <taxon>Intramacronucleata</taxon>
        <taxon>Oligohymenophorea</taxon>
        <taxon>Peniculida</taxon>
        <taxon>Parameciidae</taxon>
        <taxon>Paramecium</taxon>
    </lineage>
</organism>
<dbReference type="Proteomes" id="UP000688137">
    <property type="component" value="Unassembled WGS sequence"/>
</dbReference>
<evidence type="ECO:0000256" key="3">
    <source>
        <dbReference type="ARBA" id="ARBA00006352"/>
    </source>
</evidence>
<dbReference type="InterPro" id="IPR000961">
    <property type="entry name" value="AGC-kinase_C"/>
</dbReference>
<dbReference type="Pfam" id="PF00027">
    <property type="entry name" value="cNMP_binding"/>
    <property type="match status" value="2"/>
</dbReference>
<evidence type="ECO:0000256" key="15">
    <source>
        <dbReference type="ARBA" id="ARBA00024113"/>
    </source>
</evidence>
<evidence type="ECO:0000256" key="16">
    <source>
        <dbReference type="ARBA" id="ARBA00047298"/>
    </source>
</evidence>
<feature type="domain" description="Cyclic nucleotide-binding" evidence="21">
    <location>
        <begin position="226"/>
        <end position="327"/>
    </location>
</feature>
<dbReference type="PROSITE" id="PS50011">
    <property type="entry name" value="PROTEIN_KINASE_DOM"/>
    <property type="match status" value="1"/>
</dbReference>
<evidence type="ECO:0000256" key="5">
    <source>
        <dbReference type="ARBA" id="ARBA00022490"/>
    </source>
</evidence>
<dbReference type="InterPro" id="IPR008271">
    <property type="entry name" value="Ser/Thr_kinase_AS"/>
</dbReference>
<evidence type="ECO:0000256" key="4">
    <source>
        <dbReference type="ARBA" id="ARBA00012428"/>
    </source>
</evidence>
<keyword evidence="8" id="KW-0808">Transferase</keyword>
<evidence type="ECO:0000256" key="1">
    <source>
        <dbReference type="ARBA" id="ARBA00001946"/>
    </source>
</evidence>
<dbReference type="SMART" id="SM00220">
    <property type="entry name" value="S_TKc"/>
    <property type="match status" value="1"/>
</dbReference>
<dbReference type="InterPro" id="IPR018488">
    <property type="entry name" value="cNMP-bd_CS"/>
</dbReference>
<evidence type="ECO:0000256" key="8">
    <source>
        <dbReference type="ARBA" id="ARBA00022679"/>
    </source>
</evidence>
<dbReference type="SMART" id="SM00100">
    <property type="entry name" value="cNMP"/>
    <property type="match status" value="3"/>
</dbReference>
<keyword evidence="24" id="KW-1185">Reference proteome</keyword>
<dbReference type="GO" id="GO:0005952">
    <property type="term" value="C:cAMP-dependent protein kinase complex"/>
    <property type="evidence" value="ECO:0007669"/>
    <property type="project" value="TreeGrafter"/>
</dbReference>
<comment type="caution">
    <text evidence="23">The sequence shown here is derived from an EMBL/GenBank/DDBJ whole genome shotgun (WGS) entry which is preliminary data.</text>
</comment>
<comment type="similarity">
    <text evidence="3">Belongs to the protein kinase superfamily. AGC Ser/Thr protein kinase family. cGMP subfamily.</text>
</comment>
<evidence type="ECO:0000259" key="21">
    <source>
        <dbReference type="PROSITE" id="PS50042"/>
    </source>
</evidence>
<reference evidence="23" key="1">
    <citation type="submission" date="2021-01" db="EMBL/GenBank/DDBJ databases">
        <authorList>
            <consortium name="Genoscope - CEA"/>
            <person name="William W."/>
        </authorList>
    </citation>
    <scope>NUCLEOTIDE SEQUENCE</scope>
</reference>
<comment type="cofactor">
    <cofactor evidence="1">
        <name>Mg(2+)</name>
        <dbReference type="ChEBI" id="CHEBI:18420"/>
    </cofactor>
</comment>
<keyword evidence="19" id="KW-0175">Coiled coil</keyword>
<keyword evidence="14" id="KW-0472">Membrane</keyword>
<dbReference type="EMBL" id="CAJJDM010000001">
    <property type="protein sequence ID" value="CAD8043143.1"/>
    <property type="molecule type" value="Genomic_DNA"/>
</dbReference>
<dbReference type="FunFam" id="2.60.120.10:FF:000068">
    <property type="entry name" value="cGMP-dependent protein kinase"/>
    <property type="match status" value="1"/>
</dbReference>
<evidence type="ECO:0000256" key="10">
    <source>
        <dbReference type="ARBA" id="ARBA00022741"/>
    </source>
</evidence>
<dbReference type="GO" id="GO:0005524">
    <property type="term" value="F:ATP binding"/>
    <property type="evidence" value="ECO:0007669"/>
    <property type="project" value="UniProtKB-UniRule"/>
</dbReference>
<dbReference type="PROSITE" id="PS00107">
    <property type="entry name" value="PROTEIN_KINASE_ATP"/>
    <property type="match status" value="1"/>
</dbReference>
<dbReference type="EC" id="2.7.11.12" evidence="4"/>
<evidence type="ECO:0000313" key="24">
    <source>
        <dbReference type="Proteomes" id="UP000688137"/>
    </source>
</evidence>
<evidence type="ECO:0000313" key="23">
    <source>
        <dbReference type="EMBL" id="CAD8043143.1"/>
    </source>
</evidence>
<feature type="domain" description="Protein kinase" evidence="20">
    <location>
        <begin position="478"/>
        <end position="736"/>
    </location>
</feature>
<sequence length="805" mass="94062">MDKMGCNCTGTLANNTDFDTDLDTIMGNNVPKYLIENNNQEESYLEIFHKQNQNNNAQSENEREIIQVQIYNENETNQQIVENIVQLDQKIQNYDQLMIEKSLKSHFELFNLSQQAISFLIKNLVYCTQKSDQFIMQQGDQTTYFIIIHKGQAEIIINDKKVKVMSEGDYFGERALFQNAIRKASIRTITDCNFWRLDRQIILQAIEHIMKTEYEENIQFINQISFITDMQPQQKHIIIQQLITTKYEPGQMIVNEGEQADSYYLIKSGTVGVFKENKQINTMGPGYSFGVQALYEKITRGASVRAETEVKCLTIGRDKLTKILGSNIQLFIFNNLIRWSIEKSSILSQLTKIHREKILLNTHIENYKKGQVIFKKDTTCDQLIIVLEGTLQCGDEKVEKGDCFGDQFLLQNKQNDLFLIDYQMITDGVLASISFTQIFKIIGGDFVTSLQMKSKSQEEKQKIPIIREDASHIHFEDLIYIDKIGYGQFATIYLVNHKEQNKLYVLKSIPRSKIYECKLQKYILNEKMVLEICNFPYINQFVKTYKDLKAVYFLLEYIKGFDLFYVIRQIGLLNKEQTQYYIGSIILCLEYFHSNGIAYRDIKPENVMVNTDGIVHLVDLGNAKQIKNSYEQKTFTILGTPHYMAPEIFAGGGYSYNADFWSLGVCCYEFLYGSLPYGENFDNPYEIYEDIINRELEFPKRFSDESAKRYIEQLLSKQPALRLGTSYANLKSHPWFDDFDWDKLYNHELQPPYIPPKNKLINESYIETKVQEGKPIYKVIEESEQYKNIEQQIQQETNINWDQEF</sequence>
<dbReference type="GO" id="GO:0046872">
    <property type="term" value="F:metal ion binding"/>
    <property type="evidence" value="ECO:0007669"/>
    <property type="project" value="UniProtKB-KW"/>
</dbReference>
<evidence type="ECO:0000256" key="19">
    <source>
        <dbReference type="SAM" id="Coils"/>
    </source>
</evidence>
<dbReference type="FunFam" id="2.60.120.10:FF:000089">
    <property type="entry name" value="cGMP-dependent protein kinase 5-1"/>
    <property type="match status" value="1"/>
</dbReference>
<feature type="domain" description="Cyclic nucleotide-binding" evidence="21">
    <location>
        <begin position="346"/>
        <end position="413"/>
    </location>
</feature>
<keyword evidence="13" id="KW-0142">cGMP-binding</keyword>
<protein>
    <recommendedName>
        <fullName evidence="15">cGMP-dependent protein kinase</fullName>
        <ecNumber evidence="4">2.7.11.12</ecNumber>
    </recommendedName>
</protein>
<dbReference type="GO" id="GO:0012505">
    <property type="term" value="C:endomembrane system"/>
    <property type="evidence" value="ECO:0007669"/>
    <property type="project" value="UniProtKB-SubCell"/>
</dbReference>
<dbReference type="PANTHER" id="PTHR24353:SF37">
    <property type="entry name" value="CAMP-DEPENDENT PROTEIN KINASE CATALYTIC SUBUNIT PRKX"/>
    <property type="match status" value="1"/>
</dbReference>
<dbReference type="GO" id="GO:0004691">
    <property type="term" value="F:cAMP-dependent protein kinase activity"/>
    <property type="evidence" value="ECO:0007669"/>
    <property type="project" value="TreeGrafter"/>
</dbReference>
<keyword evidence="6" id="KW-0723">Serine/threonine-protein kinase</keyword>
<keyword evidence="12 18" id="KW-0067">ATP-binding</keyword>
<keyword evidence="7" id="KW-0140">cGMP</keyword>